<dbReference type="InterPro" id="IPR001138">
    <property type="entry name" value="Zn2Cys6_DnaBD"/>
</dbReference>
<evidence type="ECO:0000256" key="6">
    <source>
        <dbReference type="ARBA" id="ARBA00023163"/>
    </source>
</evidence>
<dbReference type="FunFam" id="4.10.240.10:FF:000003">
    <property type="entry name" value="C6 transcription factor (Leu3)"/>
    <property type="match status" value="1"/>
</dbReference>
<evidence type="ECO:0000256" key="7">
    <source>
        <dbReference type="ARBA" id="ARBA00023242"/>
    </source>
</evidence>
<evidence type="ECO:0000256" key="3">
    <source>
        <dbReference type="ARBA" id="ARBA00022833"/>
    </source>
</evidence>
<dbReference type="GO" id="GO:0008270">
    <property type="term" value="F:zinc ion binding"/>
    <property type="evidence" value="ECO:0007669"/>
    <property type="project" value="InterPro"/>
</dbReference>
<dbReference type="InterPro" id="IPR036864">
    <property type="entry name" value="Zn2-C6_fun-type_DNA-bd_sf"/>
</dbReference>
<dbReference type="Gene3D" id="4.10.240.10">
    <property type="entry name" value="Zn(2)-C6 fungal-type DNA-binding domain"/>
    <property type="match status" value="1"/>
</dbReference>
<dbReference type="PANTHER" id="PTHR31845:SF39">
    <property type="entry name" value="TRANSCRIPTION FACTOR PBCR-RELATED"/>
    <property type="match status" value="1"/>
</dbReference>
<keyword evidence="11" id="KW-1185">Reference proteome</keyword>
<organism evidence="10 11">
    <name type="scientific">Podospora appendiculata</name>
    <dbReference type="NCBI Taxonomy" id="314037"/>
    <lineage>
        <taxon>Eukaryota</taxon>
        <taxon>Fungi</taxon>
        <taxon>Dikarya</taxon>
        <taxon>Ascomycota</taxon>
        <taxon>Pezizomycotina</taxon>
        <taxon>Sordariomycetes</taxon>
        <taxon>Sordariomycetidae</taxon>
        <taxon>Sordariales</taxon>
        <taxon>Podosporaceae</taxon>
        <taxon>Podospora</taxon>
    </lineage>
</organism>
<dbReference type="GO" id="GO:0005634">
    <property type="term" value="C:nucleus"/>
    <property type="evidence" value="ECO:0007669"/>
    <property type="project" value="UniProtKB-SubCell"/>
</dbReference>
<name>A0AAE0XJG4_9PEZI</name>
<feature type="region of interest" description="Disordered" evidence="8">
    <location>
        <begin position="177"/>
        <end position="236"/>
    </location>
</feature>
<dbReference type="GO" id="GO:0001216">
    <property type="term" value="F:DNA-binding transcription activator activity"/>
    <property type="evidence" value="ECO:0007669"/>
    <property type="project" value="UniProtKB-ARBA"/>
</dbReference>
<reference evidence="10" key="2">
    <citation type="submission" date="2023-06" db="EMBL/GenBank/DDBJ databases">
        <authorList>
            <consortium name="Lawrence Berkeley National Laboratory"/>
            <person name="Haridas S."/>
            <person name="Hensen N."/>
            <person name="Bonometti L."/>
            <person name="Westerberg I."/>
            <person name="Brannstrom I.O."/>
            <person name="Guillou S."/>
            <person name="Cros-Aarteil S."/>
            <person name="Calhoun S."/>
            <person name="Kuo A."/>
            <person name="Mondo S."/>
            <person name="Pangilinan J."/>
            <person name="Riley R."/>
            <person name="Labutti K."/>
            <person name="Andreopoulos B."/>
            <person name="Lipzen A."/>
            <person name="Chen C."/>
            <person name="Yanf M."/>
            <person name="Daum C."/>
            <person name="Ng V."/>
            <person name="Clum A."/>
            <person name="Steindorff A."/>
            <person name="Ohm R."/>
            <person name="Martin F."/>
            <person name="Silar P."/>
            <person name="Natvig D."/>
            <person name="Lalanne C."/>
            <person name="Gautier V."/>
            <person name="Ament-Velasquez S.L."/>
            <person name="Kruys A."/>
            <person name="Hutchinson M.I."/>
            <person name="Powell A.J."/>
            <person name="Barry K."/>
            <person name="Miller A.N."/>
            <person name="Grigoriev I.V."/>
            <person name="Debuchy R."/>
            <person name="Gladieux P."/>
            <person name="Thoren M.H."/>
            <person name="Johannesson H."/>
        </authorList>
    </citation>
    <scope>NUCLEOTIDE SEQUENCE</scope>
    <source>
        <strain evidence="10">CBS 314.62</strain>
    </source>
</reference>
<feature type="region of interest" description="Disordered" evidence="8">
    <location>
        <begin position="1"/>
        <end position="149"/>
    </location>
</feature>
<keyword evidence="6" id="KW-0804">Transcription</keyword>
<feature type="region of interest" description="Disordered" evidence="8">
    <location>
        <begin position="325"/>
        <end position="361"/>
    </location>
</feature>
<dbReference type="CDD" id="cd12148">
    <property type="entry name" value="fungal_TF_MHR"/>
    <property type="match status" value="1"/>
</dbReference>
<feature type="region of interest" description="Disordered" evidence="8">
    <location>
        <begin position="916"/>
        <end position="1039"/>
    </location>
</feature>
<comment type="caution">
    <text evidence="10">The sequence shown here is derived from an EMBL/GenBank/DDBJ whole genome shotgun (WGS) entry which is preliminary data.</text>
</comment>
<feature type="compositionally biased region" description="Polar residues" evidence="8">
    <location>
        <begin position="184"/>
        <end position="202"/>
    </location>
</feature>
<keyword evidence="7" id="KW-0539">Nucleus</keyword>
<dbReference type="PROSITE" id="PS50048">
    <property type="entry name" value="ZN2_CY6_FUNGAL_2"/>
    <property type="match status" value="1"/>
</dbReference>
<evidence type="ECO:0000256" key="1">
    <source>
        <dbReference type="ARBA" id="ARBA00004123"/>
    </source>
</evidence>
<feature type="region of interest" description="Disordered" evidence="8">
    <location>
        <begin position="374"/>
        <end position="410"/>
    </location>
</feature>
<feature type="domain" description="Zn(2)-C6 fungal-type" evidence="9">
    <location>
        <begin position="236"/>
        <end position="270"/>
    </location>
</feature>
<dbReference type="GO" id="GO:0000981">
    <property type="term" value="F:DNA-binding transcription factor activity, RNA polymerase II-specific"/>
    <property type="evidence" value="ECO:0007669"/>
    <property type="project" value="InterPro"/>
</dbReference>
<evidence type="ECO:0000256" key="8">
    <source>
        <dbReference type="SAM" id="MobiDB-lite"/>
    </source>
</evidence>
<feature type="compositionally biased region" description="Low complexity" evidence="8">
    <location>
        <begin position="340"/>
        <end position="361"/>
    </location>
</feature>
<evidence type="ECO:0000313" key="11">
    <source>
        <dbReference type="Proteomes" id="UP001270362"/>
    </source>
</evidence>
<dbReference type="AlphaFoldDB" id="A0AAE0XJG4"/>
<feature type="compositionally biased region" description="Basic and acidic residues" evidence="8">
    <location>
        <begin position="956"/>
        <end position="965"/>
    </location>
</feature>
<dbReference type="GO" id="GO:0000976">
    <property type="term" value="F:transcription cis-regulatory region binding"/>
    <property type="evidence" value="ECO:0007669"/>
    <property type="project" value="TreeGrafter"/>
</dbReference>
<evidence type="ECO:0000256" key="5">
    <source>
        <dbReference type="ARBA" id="ARBA00023125"/>
    </source>
</evidence>
<feature type="compositionally biased region" description="Low complexity" evidence="8">
    <location>
        <begin position="924"/>
        <end position="939"/>
    </location>
</feature>
<feature type="compositionally biased region" description="Low complexity" evidence="8">
    <location>
        <begin position="28"/>
        <end position="77"/>
    </location>
</feature>
<feature type="compositionally biased region" description="Low complexity" evidence="8">
    <location>
        <begin position="107"/>
        <end position="125"/>
    </location>
</feature>
<keyword evidence="4" id="KW-0805">Transcription regulation</keyword>
<dbReference type="CDD" id="cd00067">
    <property type="entry name" value="GAL4"/>
    <property type="match status" value="1"/>
</dbReference>
<feature type="compositionally biased region" description="Basic and acidic residues" evidence="8">
    <location>
        <begin position="219"/>
        <end position="236"/>
    </location>
</feature>
<evidence type="ECO:0000313" key="10">
    <source>
        <dbReference type="EMBL" id="KAK3694326.1"/>
    </source>
</evidence>
<dbReference type="Proteomes" id="UP001270362">
    <property type="component" value="Unassembled WGS sequence"/>
</dbReference>
<gene>
    <name evidence="10" type="ORF">B0T22DRAFT_68017</name>
</gene>
<evidence type="ECO:0000259" key="9">
    <source>
        <dbReference type="PROSITE" id="PS50048"/>
    </source>
</evidence>
<feature type="compositionally biased region" description="Low complexity" evidence="8">
    <location>
        <begin position="1"/>
        <end position="13"/>
    </location>
</feature>
<accession>A0AAE0XJG4</accession>
<dbReference type="SMART" id="SM00066">
    <property type="entry name" value="GAL4"/>
    <property type="match status" value="1"/>
</dbReference>
<dbReference type="Pfam" id="PF00172">
    <property type="entry name" value="Zn_clus"/>
    <property type="match status" value="1"/>
</dbReference>
<dbReference type="PROSITE" id="PS00463">
    <property type="entry name" value="ZN2_CY6_FUNGAL_1"/>
    <property type="match status" value="1"/>
</dbReference>
<keyword evidence="2" id="KW-0479">Metal-binding</keyword>
<dbReference type="InterPro" id="IPR051089">
    <property type="entry name" value="prtT"/>
</dbReference>
<dbReference type="EMBL" id="JAULSO010000001">
    <property type="protein sequence ID" value="KAK3694326.1"/>
    <property type="molecule type" value="Genomic_DNA"/>
</dbReference>
<feature type="compositionally biased region" description="Basic and acidic residues" evidence="8">
    <location>
        <begin position="17"/>
        <end position="27"/>
    </location>
</feature>
<sequence>MTTEAAAMAMDTASLDPRLRDPSEKKTTVATTPVTPTPAPATATATTSTGSAVPVPVAVPLPAAATTTTPSTSTTGPQLHHPNYTNHPQFQSRSQPEPQPQPHYARAQTQTQTQAQGQGQAHAQAPGGGMQMQGGSRLGPEKGAGIGIGGSTIGTAAATATATATAAAAAASTTATTPYVAPGSSFSPQTANSGSHTSTPVNDSHYHPGGEPVTPGADGHGDPNGDPNGDSKKPRACESCRGLKVRCEPDPANPEGPCKRCAKAGRACIVTQPTRKRQKKTDNRVAELEKKIDALTASLHATRGGIPLPLGAPAVPHTVVSPIATAAPAPTGHDPHGTRDISGSLSGSLSGSISGDGRPPGAVAVAVAGSLGRDENPGAVSGLNSHTSPPLSREWPPRDQPAAGRKHGHLMQPTYAAPWYGGMDMDASASPRSLPIPSAGQKRKFSQAKEAVSEETAPPASFEIEGLQPRADVALERSLEVTVERPPDVVDRGIISMVQAAELLVRYNEHMAPHLPGVVFSANTTAAELRRSKPILFLSIMAAASSEMPTIQRSLTKELMQVFADKVIVVGHKSLELVQAIQVAVIWYWPPEHFEELKFYQLLHIAAVMAIDLGLGRKKQARGGFRKHIPPAWGDHPLRKNAPPDPTTIEARRAWLTCYFLATNTSMALHRPNLIRWTPFMAECVDILETSPDAAPTDRYFCHLIWTHKLAEEVGIQFSMDDPASTPNISDSRTQYALRGFERELEKYSDSIPQDMQQPSLRLSFHVLSLYMHEIATQSEFSEEPKQPFMTDSSREADAPLTPAHIKALSACLTAIDGIFEVFLSLDIHSIRCLPVFNFVRVAYAVVVLIKMYFAASSPKSELGKVINKDNMKVEQHLEKLLEKFRITAANERSRPAAKFLVVLIMLRSWFQKQNQTGGSPYPSSTCAGTGTGTGAASSVTVPHESTSASPAPCGQRRDSGETKDNIPQPHRSGFSSSANTPLQLLSEIATNNSVGTTPRTNNSDLLSASNGPNSWLGRPPPPQPFIYDPAAGGSSADGSGLGNAEFPLPWLSGAFNSDFDYANLALGDGFAQAMDLTLGGLAADGGLGMGYILPEQQAATWYSIGTQLDGMNPGSEMGAGGYPF</sequence>
<feature type="compositionally biased region" description="Polar residues" evidence="8">
    <location>
        <begin position="974"/>
        <end position="1014"/>
    </location>
</feature>
<feature type="region of interest" description="Disordered" evidence="8">
    <location>
        <begin position="430"/>
        <end position="463"/>
    </location>
</feature>
<keyword evidence="5" id="KW-0238">DNA-binding</keyword>
<protein>
    <recommendedName>
        <fullName evidence="9">Zn(2)-C6 fungal-type domain-containing protein</fullName>
    </recommendedName>
</protein>
<feature type="compositionally biased region" description="Polar residues" evidence="8">
    <location>
        <begin position="940"/>
        <end position="950"/>
    </location>
</feature>
<evidence type="ECO:0000256" key="2">
    <source>
        <dbReference type="ARBA" id="ARBA00022723"/>
    </source>
</evidence>
<comment type="subcellular location">
    <subcellularLocation>
        <location evidence="1">Nucleus</location>
    </subcellularLocation>
</comment>
<reference evidence="10" key="1">
    <citation type="journal article" date="2023" name="Mol. Phylogenet. Evol.">
        <title>Genome-scale phylogeny and comparative genomics of the fungal order Sordariales.</title>
        <authorList>
            <person name="Hensen N."/>
            <person name="Bonometti L."/>
            <person name="Westerberg I."/>
            <person name="Brannstrom I.O."/>
            <person name="Guillou S."/>
            <person name="Cros-Aarteil S."/>
            <person name="Calhoun S."/>
            <person name="Haridas S."/>
            <person name="Kuo A."/>
            <person name="Mondo S."/>
            <person name="Pangilinan J."/>
            <person name="Riley R."/>
            <person name="LaButti K."/>
            <person name="Andreopoulos B."/>
            <person name="Lipzen A."/>
            <person name="Chen C."/>
            <person name="Yan M."/>
            <person name="Daum C."/>
            <person name="Ng V."/>
            <person name="Clum A."/>
            <person name="Steindorff A."/>
            <person name="Ohm R.A."/>
            <person name="Martin F."/>
            <person name="Silar P."/>
            <person name="Natvig D.O."/>
            <person name="Lalanne C."/>
            <person name="Gautier V."/>
            <person name="Ament-Velasquez S.L."/>
            <person name="Kruys A."/>
            <person name="Hutchinson M.I."/>
            <person name="Powell A.J."/>
            <person name="Barry K."/>
            <person name="Miller A.N."/>
            <person name="Grigoriev I.V."/>
            <person name="Debuchy R."/>
            <person name="Gladieux P."/>
            <person name="Hiltunen Thoren M."/>
            <person name="Johannesson H."/>
        </authorList>
    </citation>
    <scope>NUCLEOTIDE SEQUENCE</scope>
    <source>
        <strain evidence="10">CBS 314.62</strain>
    </source>
</reference>
<keyword evidence="3" id="KW-0862">Zinc</keyword>
<evidence type="ECO:0000256" key="4">
    <source>
        <dbReference type="ARBA" id="ARBA00023015"/>
    </source>
</evidence>
<dbReference type="PANTHER" id="PTHR31845">
    <property type="entry name" value="FINGER DOMAIN PROTEIN, PUTATIVE-RELATED"/>
    <property type="match status" value="1"/>
</dbReference>
<proteinExistence type="predicted"/>
<dbReference type="SUPFAM" id="SSF57701">
    <property type="entry name" value="Zn2/Cys6 DNA-binding domain"/>
    <property type="match status" value="1"/>
</dbReference>